<dbReference type="InterPro" id="IPR038444">
    <property type="entry name" value="DUF465_sf"/>
</dbReference>
<protein>
    <recommendedName>
        <fullName evidence="2">DUF465 domain-containing protein</fullName>
    </recommendedName>
</protein>
<evidence type="ECO:0008006" key="2">
    <source>
        <dbReference type="Google" id="ProtNLM"/>
    </source>
</evidence>
<evidence type="ECO:0000313" key="1">
    <source>
        <dbReference type="EMBL" id="VAV91407.1"/>
    </source>
</evidence>
<name>A0A3B0RHV7_9ZZZZ</name>
<accession>A0A3B0RHV7</accession>
<dbReference type="Gene3D" id="6.10.280.50">
    <property type="match status" value="1"/>
</dbReference>
<organism evidence="1">
    <name type="scientific">hydrothermal vent metagenome</name>
    <dbReference type="NCBI Taxonomy" id="652676"/>
    <lineage>
        <taxon>unclassified sequences</taxon>
        <taxon>metagenomes</taxon>
        <taxon>ecological metagenomes</taxon>
    </lineage>
</organism>
<reference evidence="1" key="1">
    <citation type="submission" date="2018-06" db="EMBL/GenBank/DDBJ databases">
        <authorList>
            <person name="Zhirakovskaya E."/>
        </authorList>
    </citation>
    <scope>NUCLEOTIDE SEQUENCE</scope>
</reference>
<dbReference type="Pfam" id="PF04325">
    <property type="entry name" value="DUF465"/>
    <property type="match status" value="1"/>
</dbReference>
<dbReference type="EMBL" id="UOEJ01000021">
    <property type="protein sequence ID" value="VAV91407.1"/>
    <property type="molecule type" value="Genomic_DNA"/>
</dbReference>
<dbReference type="AlphaFoldDB" id="A0A3B0RHV7"/>
<gene>
    <name evidence="1" type="ORF">MNBD_ALPHA01-2267</name>
</gene>
<sequence length="56" mass="6612">MPLDAHLSALSAKHHKLDEIILKEQHRPSPDSVVIHELKKEKLKLKDEMERFKQNM</sequence>
<proteinExistence type="predicted"/>
<dbReference type="InterPro" id="IPR007420">
    <property type="entry name" value="DUF465"/>
</dbReference>